<dbReference type="SUPFAM" id="SSF88659">
    <property type="entry name" value="Sigma3 and sigma4 domains of RNA polymerase sigma factors"/>
    <property type="match status" value="1"/>
</dbReference>
<dbReference type="InterPro" id="IPR013325">
    <property type="entry name" value="RNA_pol_sigma_r2"/>
</dbReference>
<proteinExistence type="inferred from homology"/>
<evidence type="ECO:0000256" key="5">
    <source>
        <dbReference type="ARBA" id="ARBA00023163"/>
    </source>
</evidence>
<evidence type="ECO:0000259" key="7">
    <source>
        <dbReference type="Pfam" id="PF04545"/>
    </source>
</evidence>
<dbReference type="InterPro" id="IPR013324">
    <property type="entry name" value="RNA_pol_sigma_r3/r4-like"/>
</dbReference>
<dbReference type="EMBL" id="CP042912">
    <property type="protein sequence ID" value="QEG20970.1"/>
    <property type="molecule type" value="Genomic_DNA"/>
</dbReference>
<evidence type="ECO:0000256" key="2">
    <source>
        <dbReference type="ARBA" id="ARBA00023015"/>
    </source>
</evidence>
<dbReference type="GO" id="GO:0016987">
    <property type="term" value="F:sigma factor activity"/>
    <property type="evidence" value="ECO:0007669"/>
    <property type="project" value="UniProtKB-KW"/>
</dbReference>
<dbReference type="PANTHER" id="PTHR43133">
    <property type="entry name" value="RNA POLYMERASE ECF-TYPE SIGMA FACTO"/>
    <property type="match status" value="1"/>
</dbReference>
<name>A0A5B9P7P5_9BACT</name>
<evidence type="ECO:0000256" key="1">
    <source>
        <dbReference type="ARBA" id="ARBA00010641"/>
    </source>
</evidence>
<keyword evidence="5" id="KW-0804">Transcription</keyword>
<dbReference type="AlphaFoldDB" id="A0A5B9P7P5"/>
<dbReference type="NCBIfam" id="TIGR02937">
    <property type="entry name" value="sigma70-ECF"/>
    <property type="match status" value="1"/>
</dbReference>
<evidence type="ECO:0000256" key="3">
    <source>
        <dbReference type="ARBA" id="ARBA00023082"/>
    </source>
</evidence>
<feature type="domain" description="RNA polymerase sigma-70 region 4" evidence="7">
    <location>
        <begin position="165"/>
        <end position="213"/>
    </location>
</feature>
<dbReference type="GO" id="GO:0006352">
    <property type="term" value="P:DNA-templated transcription initiation"/>
    <property type="evidence" value="ECO:0007669"/>
    <property type="project" value="InterPro"/>
</dbReference>
<dbReference type="STRING" id="980251.GCA_001642875_02879"/>
<dbReference type="Proteomes" id="UP000322214">
    <property type="component" value="Chromosome"/>
</dbReference>
<dbReference type="InterPro" id="IPR014326">
    <property type="entry name" value="RNA_pol_sigma-70_Plancto"/>
</dbReference>
<dbReference type="Gene3D" id="1.10.10.10">
    <property type="entry name" value="Winged helix-like DNA-binding domain superfamily/Winged helix DNA-binding domain"/>
    <property type="match status" value="1"/>
</dbReference>
<dbReference type="InterPro" id="IPR014284">
    <property type="entry name" value="RNA_pol_sigma-70_dom"/>
</dbReference>
<dbReference type="Pfam" id="PF04545">
    <property type="entry name" value="Sigma70_r4"/>
    <property type="match status" value="1"/>
</dbReference>
<accession>A0A5B9P7P5</accession>
<protein>
    <submittedName>
        <fullName evidence="8">RNA polymerase sigma factor CnrH</fullName>
    </submittedName>
</protein>
<keyword evidence="4" id="KW-0238">DNA-binding</keyword>
<sequence length="228" mass="25548">MTIVVNGIFSDNATMWPEQQPTEELLAQAKVGDDSAVNQLMDRHRNSLRQLIRMRLDARIQKRVDVSDVVQDVLVEANRRLETYIGNPIMPFHLWLRQIAKDRIIDAHRRHRVSAKRSVDREQGMVIPRGHDHSSIQLASLLGDGGLTPAAAALQKEMAAKVEAAISLLDNKDCEIITMRHYEHLTNQEIGSILGLTEPAASMRYLRAIKRLKAMMQADETASGDAVG</sequence>
<feature type="domain" description="RNA polymerase sigma-70 region 2" evidence="6">
    <location>
        <begin position="41"/>
        <end position="112"/>
    </location>
</feature>
<keyword evidence="2" id="KW-0805">Transcription regulation</keyword>
<keyword evidence="9" id="KW-1185">Reference proteome</keyword>
<dbReference type="GO" id="GO:0003677">
    <property type="term" value="F:DNA binding"/>
    <property type="evidence" value="ECO:0007669"/>
    <property type="project" value="UniProtKB-KW"/>
</dbReference>
<evidence type="ECO:0000259" key="6">
    <source>
        <dbReference type="Pfam" id="PF04542"/>
    </source>
</evidence>
<evidence type="ECO:0000256" key="4">
    <source>
        <dbReference type="ARBA" id="ARBA00023125"/>
    </source>
</evidence>
<dbReference type="PANTHER" id="PTHR43133:SF8">
    <property type="entry name" value="RNA POLYMERASE SIGMA FACTOR HI_1459-RELATED"/>
    <property type="match status" value="1"/>
</dbReference>
<dbReference type="NCBIfam" id="TIGR02984">
    <property type="entry name" value="Sig-70_plancto1"/>
    <property type="match status" value="1"/>
</dbReference>
<organism evidence="8 9">
    <name type="scientific">Mariniblastus fucicola</name>
    <dbReference type="NCBI Taxonomy" id="980251"/>
    <lineage>
        <taxon>Bacteria</taxon>
        <taxon>Pseudomonadati</taxon>
        <taxon>Planctomycetota</taxon>
        <taxon>Planctomycetia</taxon>
        <taxon>Pirellulales</taxon>
        <taxon>Pirellulaceae</taxon>
        <taxon>Mariniblastus</taxon>
    </lineage>
</organism>
<dbReference type="InterPro" id="IPR036388">
    <property type="entry name" value="WH-like_DNA-bd_sf"/>
</dbReference>
<dbReference type="SUPFAM" id="SSF88946">
    <property type="entry name" value="Sigma2 domain of RNA polymerase sigma factors"/>
    <property type="match status" value="1"/>
</dbReference>
<evidence type="ECO:0000313" key="8">
    <source>
        <dbReference type="EMBL" id="QEG20970.1"/>
    </source>
</evidence>
<dbReference type="KEGG" id="mff:MFFC18_08210"/>
<dbReference type="Gene3D" id="1.10.1740.10">
    <property type="match status" value="1"/>
</dbReference>
<keyword evidence="3" id="KW-0731">Sigma factor</keyword>
<reference evidence="8 9" key="1">
    <citation type="submission" date="2019-08" db="EMBL/GenBank/DDBJ databases">
        <title>Deep-cultivation of Planctomycetes and their phenomic and genomic characterization uncovers novel biology.</title>
        <authorList>
            <person name="Wiegand S."/>
            <person name="Jogler M."/>
            <person name="Boedeker C."/>
            <person name="Pinto D."/>
            <person name="Vollmers J."/>
            <person name="Rivas-Marin E."/>
            <person name="Kohn T."/>
            <person name="Peeters S.H."/>
            <person name="Heuer A."/>
            <person name="Rast P."/>
            <person name="Oberbeckmann S."/>
            <person name="Bunk B."/>
            <person name="Jeske O."/>
            <person name="Meyerdierks A."/>
            <person name="Storesund J.E."/>
            <person name="Kallscheuer N."/>
            <person name="Luecker S."/>
            <person name="Lage O.M."/>
            <person name="Pohl T."/>
            <person name="Merkel B.J."/>
            <person name="Hornburger P."/>
            <person name="Mueller R.-W."/>
            <person name="Bruemmer F."/>
            <person name="Labrenz M."/>
            <person name="Spormann A.M."/>
            <person name="Op den Camp H."/>
            <person name="Overmann J."/>
            <person name="Amann R."/>
            <person name="Jetten M.S.M."/>
            <person name="Mascher T."/>
            <person name="Medema M.H."/>
            <person name="Devos D.P."/>
            <person name="Kaster A.-K."/>
            <person name="Ovreas L."/>
            <person name="Rohde M."/>
            <person name="Galperin M.Y."/>
            <person name="Jogler C."/>
        </authorList>
    </citation>
    <scope>NUCLEOTIDE SEQUENCE [LARGE SCALE GENOMIC DNA]</scope>
    <source>
        <strain evidence="8 9">FC18</strain>
    </source>
</reference>
<dbReference type="Pfam" id="PF04542">
    <property type="entry name" value="Sigma70_r2"/>
    <property type="match status" value="1"/>
</dbReference>
<gene>
    <name evidence="8" type="primary">cnrH</name>
    <name evidence="8" type="ORF">MFFC18_08210</name>
</gene>
<dbReference type="InterPro" id="IPR039425">
    <property type="entry name" value="RNA_pol_sigma-70-like"/>
</dbReference>
<dbReference type="InterPro" id="IPR007627">
    <property type="entry name" value="RNA_pol_sigma70_r2"/>
</dbReference>
<dbReference type="CDD" id="cd06171">
    <property type="entry name" value="Sigma70_r4"/>
    <property type="match status" value="1"/>
</dbReference>
<dbReference type="InterPro" id="IPR007630">
    <property type="entry name" value="RNA_pol_sigma70_r4"/>
</dbReference>
<comment type="similarity">
    <text evidence="1">Belongs to the sigma-70 factor family. ECF subfamily.</text>
</comment>
<evidence type="ECO:0000313" key="9">
    <source>
        <dbReference type="Proteomes" id="UP000322214"/>
    </source>
</evidence>